<dbReference type="Proteomes" id="UP000324222">
    <property type="component" value="Unassembled WGS sequence"/>
</dbReference>
<accession>A0A5B7CJ01</accession>
<organism evidence="1 2">
    <name type="scientific">Portunus trituberculatus</name>
    <name type="common">Swimming crab</name>
    <name type="synonym">Neptunus trituberculatus</name>
    <dbReference type="NCBI Taxonomy" id="210409"/>
    <lineage>
        <taxon>Eukaryota</taxon>
        <taxon>Metazoa</taxon>
        <taxon>Ecdysozoa</taxon>
        <taxon>Arthropoda</taxon>
        <taxon>Crustacea</taxon>
        <taxon>Multicrustacea</taxon>
        <taxon>Malacostraca</taxon>
        <taxon>Eumalacostraca</taxon>
        <taxon>Eucarida</taxon>
        <taxon>Decapoda</taxon>
        <taxon>Pleocyemata</taxon>
        <taxon>Brachyura</taxon>
        <taxon>Eubrachyura</taxon>
        <taxon>Portunoidea</taxon>
        <taxon>Portunidae</taxon>
        <taxon>Portuninae</taxon>
        <taxon>Portunus</taxon>
    </lineage>
</organism>
<evidence type="ECO:0000313" key="1">
    <source>
        <dbReference type="EMBL" id="MPC08731.1"/>
    </source>
</evidence>
<sequence>MAVLRSFRAGGHVGLRCREVAGPWAVGCEDCKAGQEVSEWSCRNEIYEECRHAKRCEGCTSQWLQ</sequence>
<dbReference type="EMBL" id="VSRR010000041">
    <property type="protein sequence ID" value="MPC08731.1"/>
    <property type="molecule type" value="Genomic_DNA"/>
</dbReference>
<evidence type="ECO:0000313" key="2">
    <source>
        <dbReference type="Proteomes" id="UP000324222"/>
    </source>
</evidence>
<protein>
    <submittedName>
        <fullName evidence="1">Uncharacterized protein</fullName>
    </submittedName>
</protein>
<reference evidence="1 2" key="1">
    <citation type="submission" date="2019-05" db="EMBL/GenBank/DDBJ databases">
        <title>Another draft genome of Portunus trituberculatus and its Hox gene families provides insights of decapod evolution.</title>
        <authorList>
            <person name="Jeong J.-H."/>
            <person name="Song I."/>
            <person name="Kim S."/>
            <person name="Choi T."/>
            <person name="Kim D."/>
            <person name="Ryu S."/>
            <person name="Kim W."/>
        </authorList>
    </citation>
    <scope>NUCLEOTIDE SEQUENCE [LARGE SCALE GENOMIC DNA]</scope>
    <source>
        <tissue evidence="1">Muscle</tissue>
    </source>
</reference>
<dbReference type="AlphaFoldDB" id="A0A5B7CJ01"/>
<name>A0A5B7CJ01_PORTR</name>
<proteinExistence type="predicted"/>
<comment type="caution">
    <text evidence="1">The sequence shown here is derived from an EMBL/GenBank/DDBJ whole genome shotgun (WGS) entry which is preliminary data.</text>
</comment>
<gene>
    <name evidence="1" type="ORF">E2C01_001325</name>
</gene>
<keyword evidence="2" id="KW-1185">Reference proteome</keyword>